<evidence type="ECO:0000256" key="2">
    <source>
        <dbReference type="ARBA" id="ARBA00022649"/>
    </source>
</evidence>
<dbReference type="GO" id="GO:0003677">
    <property type="term" value="F:DNA binding"/>
    <property type="evidence" value="ECO:0007669"/>
    <property type="project" value="InterPro"/>
</dbReference>
<sequence length="113" mass="12052">MVSATHPLLPMRGEVWGCALPRVGPHPVVVLTVNRIAEPLSAVTVALVTGTAGPASTHVRVGPEAGVTKYDESFVNCADIHTVDKPSLRRRLGRLAPVEMRKVETNLRAVLGL</sequence>
<dbReference type="GO" id="GO:0016075">
    <property type="term" value="P:rRNA catabolic process"/>
    <property type="evidence" value="ECO:0007669"/>
    <property type="project" value="TreeGrafter"/>
</dbReference>
<accession>A0A239DAS7</accession>
<keyword evidence="2" id="KW-1277">Toxin-antitoxin system</keyword>
<dbReference type="OrthoDB" id="4551024at2"/>
<dbReference type="Gene3D" id="2.30.30.110">
    <property type="match status" value="1"/>
</dbReference>
<dbReference type="EMBL" id="FZNR01000013">
    <property type="protein sequence ID" value="SNS29506.1"/>
    <property type="molecule type" value="Genomic_DNA"/>
</dbReference>
<organism evidence="3 4">
    <name type="scientific">Actinoplanes regularis</name>
    <dbReference type="NCBI Taxonomy" id="52697"/>
    <lineage>
        <taxon>Bacteria</taxon>
        <taxon>Bacillati</taxon>
        <taxon>Actinomycetota</taxon>
        <taxon>Actinomycetes</taxon>
        <taxon>Micromonosporales</taxon>
        <taxon>Micromonosporaceae</taxon>
        <taxon>Actinoplanes</taxon>
    </lineage>
</organism>
<dbReference type="InterPro" id="IPR011067">
    <property type="entry name" value="Plasmid_toxin/cell-grow_inhib"/>
</dbReference>
<keyword evidence="4" id="KW-1185">Reference proteome</keyword>
<dbReference type="SUPFAM" id="SSF50118">
    <property type="entry name" value="Cell growth inhibitor/plasmid maintenance toxic component"/>
    <property type="match status" value="1"/>
</dbReference>
<comment type="similarity">
    <text evidence="1">Belongs to the PemK/MazF family.</text>
</comment>
<evidence type="ECO:0000256" key="1">
    <source>
        <dbReference type="ARBA" id="ARBA00007521"/>
    </source>
</evidence>
<proteinExistence type="inferred from homology"/>
<dbReference type="InterPro" id="IPR003477">
    <property type="entry name" value="PemK-like"/>
</dbReference>
<protein>
    <submittedName>
        <fullName evidence="3">Transcriptional modulator of MazE/toxin, MazF</fullName>
    </submittedName>
</protein>
<evidence type="ECO:0000313" key="3">
    <source>
        <dbReference type="EMBL" id="SNS29506.1"/>
    </source>
</evidence>
<dbReference type="PANTHER" id="PTHR33988">
    <property type="entry name" value="ENDORIBONUCLEASE MAZF-RELATED"/>
    <property type="match status" value="1"/>
</dbReference>
<dbReference type="AlphaFoldDB" id="A0A239DAS7"/>
<dbReference type="PANTHER" id="PTHR33988:SF2">
    <property type="entry name" value="ENDORIBONUCLEASE MAZF"/>
    <property type="match status" value="1"/>
</dbReference>
<evidence type="ECO:0000313" key="4">
    <source>
        <dbReference type="Proteomes" id="UP000198415"/>
    </source>
</evidence>
<dbReference type="Pfam" id="PF02452">
    <property type="entry name" value="PemK_toxin"/>
    <property type="match status" value="1"/>
</dbReference>
<reference evidence="3 4" key="1">
    <citation type="submission" date="2017-06" db="EMBL/GenBank/DDBJ databases">
        <authorList>
            <person name="Kim H.J."/>
            <person name="Triplett B.A."/>
        </authorList>
    </citation>
    <scope>NUCLEOTIDE SEQUENCE [LARGE SCALE GENOMIC DNA]</scope>
    <source>
        <strain evidence="3 4">DSM 43151</strain>
    </source>
</reference>
<dbReference type="GO" id="GO:0006402">
    <property type="term" value="P:mRNA catabolic process"/>
    <property type="evidence" value="ECO:0007669"/>
    <property type="project" value="TreeGrafter"/>
</dbReference>
<dbReference type="GO" id="GO:0004521">
    <property type="term" value="F:RNA endonuclease activity"/>
    <property type="evidence" value="ECO:0007669"/>
    <property type="project" value="TreeGrafter"/>
</dbReference>
<name>A0A239DAS7_9ACTN</name>
<gene>
    <name evidence="3" type="ORF">SAMN06264365_11376</name>
</gene>
<dbReference type="Proteomes" id="UP000198415">
    <property type="component" value="Unassembled WGS sequence"/>
</dbReference>